<evidence type="ECO:0000256" key="1">
    <source>
        <dbReference type="SAM" id="Phobius"/>
    </source>
</evidence>
<feature type="transmembrane region" description="Helical" evidence="1">
    <location>
        <begin position="6"/>
        <end position="23"/>
    </location>
</feature>
<dbReference type="AlphaFoldDB" id="D2DXU0"/>
<evidence type="ECO:0000313" key="2">
    <source>
        <dbReference type="EMBL" id="ACO70913.1"/>
    </source>
</evidence>
<keyword evidence="1" id="KW-0472">Membrane</keyword>
<protein>
    <submittedName>
        <fullName evidence="2">Uncharacterized protein</fullName>
    </submittedName>
</protein>
<proteinExistence type="predicted"/>
<feature type="transmembrane region" description="Helical" evidence="1">
    <location>
        <begin position="35"/>
        <end position="52"/>
    </location>
</feature>
<accession>D2DXU0</accession>
<name>D2DXU0_9BACT</name>
<keyword evidence="1" id="KW-1133">Transmembrane helix</keyword>
<dbReference type="PROSITE" id="PS51257">
    <property type="entry name" value="PROKAR_LIPOPROTEIN"/>
    <property type="match status" value="1"/>
</dbReference>
<organism evidence="2">
    <name type="scientific">uncultured Verrucomicrobiota bacterium</name>
    <dbReference type="NCBI Taxonomy" id="156588"/>
    <lineage>
        <taxon>Bacteria</taxon>
        <taxon>Pseudomonadati</taxon>
        <taxon>Verrucomicrobiota</taxon>
        <taxon>environmental samples</taxon>
    </lineage>
</organism>
<dbReference type="EMBL" id="FJ872373">
    <property type="protein sequence ID" value="ACO70913.1"/>
    <property type="molecule type" value="Genomic_DNA"/>
</dbReference>
<sequence>MTIRSTLLGVGAIFWLAALACWIRARGNGRVSREGWLFLALGVPFLVAGLFFTSSSYPTENLGPIPTPFPAVVAGTPPPAPPVLATPVAKAQPQTYAEAVNAAQYAAVARYPDLGRAGTLFNARFVAAYQQLRVEDPNYFSDPEWPLRLADEIARTPLAPP</sequence>
<keyword evidence="1" id="KW-0812">Transmembrane</keyword>
<reference evidence="2" key="1">
    <citation type="journal article" date="2010" name="FEMS Microbiol. Ecol.">
        <title>Phylogenetic and metagenomic analysis of Verrucomicrobia in former agricultural grassland soil.</title>
        <authorList>
            <person name="Kielak A."/>
            <person name="Rodrigues J.L.M."/>
            <person name="Kuramae E.E."/>
            <person name="Chain P.S.G."/>
            <person name="van Veen J.A."/>
            <person name="Kowalchuk G.A."/>
        </authorList>
    </citation>
    <scope>NUCLEOTIDE SEQUENCE</scope>
</reference>